<dbReference type="Gene3D" id="3.20.20.100">
    <property type="entry name" value="NADP-dependent oxidoreductase domain"/>
    <property type="match status" value="1"/>
</dbReference>
<dbReference type="EMBL" id="QRZM01000007">
    <property type="protein sequence ID" value="RGV74522.1"/>
    <property type="molecule type" value="Genomic_DNA"/>
</dbReference>
<dbReference type="PANTHER" id="PTHR43364:SF4">
    <property type="entry name" value="NAD(P)-LINKED OXIDOREDUCTASE SUPERFAMILY PROTEIN"/>
    <property type="match status" value="1"/>
</dbReference>
<feature type="domain" description="NADP-dependent oxidoreductase" evidence="2">
    <location>
        <begin position="15"/>
        <end position="313"/>
    </location>
</feature>
<protein>
    <submittedName>
        <fullName evidence="3">Aldo/keto reductase</fullName>
    </submittedName>
</protein>
<dbReference type="InterPro" id="IPR050523">
    <property type="entry name" value="AKR_Detox_Biosynth"/>
</dbReference>
<dbReference type="RefSeq" id="WP_118019058.1">
    <property type="nucleotide sequence ID" value="NZ_CAUHGS010000007.1"/>
</dbReference>
<evidence type="ECO:0000259" key="2">
    <source>
        <dbReference type="Pfam" id="PF00248"/>
    </source>
</evidence>
<reference evidence="3 4" key="1">
    <citation type="submission" date="2018-08" db="EMBL/GenBank/DDBJ databases">
        <title>A genome reference for cultivated species of the human gut microbiota.</title>
        <authorList>
            <person name="Zou Y."/>
            <person name="Xue W."/>
            <person name="Luo G."/>
        </authorList>
    </citation>
    <scope>NUCLEOTIDE SEQUENCE [LARGE SCALE GENOMIC DNA]</scope>
    <source>
        <strain evidence="3 4">AF14-18</strain>
    </source>
</reference>
<proteinExistence type="predicted"/>
<dbReference type="InterPro" id="IPR023210">
    <property type="entry name" value="NADP_OxRdtase_dom"/>
</dbReference>
<evidence type="ECO:0000313" key="3">
    <source>
        <dbReference type="EMBL" id="RGV74522.1"/>
    </source>
</evidence>
<keyword evidence="1" id="KW-0560">Oxidoreductase</keyword>
<dbReference type="GO" id="GO:0005829">
    <property type="term" value="C:cytosol"/>
    <property type="evidence" value="ECO:0007669"/>
    <property type="project" value="TreeGrafter"/>
</dbReference>
<dbReference type="PANTHER" id="PTHR43364">
    <property type="entry name" value="NADH-SPECIFIC METHYLGLYOXAL REDUCTASE-RELATED"/>
    <property type="match status" value="1"/>
</dbReference>
<dbReference type="AlphaFoldDB" id="A0A412Z3V7"/>
<accession>A0A412Z3V7</accession>
<name>A0A412Z3V7_9FIRM</name>
<comment type="caution">
    <text evidence="3">The sequence shown here is derived from an EMBL/GenBank/DDBJ whole genome shotgun (WGS) entry which is preliminary data.</text>
</comment>
<sequence length="321" mass="35820">MRYKEFGSTGLELSEISVGTWALGGKDMGPVDEKDAIEAIHTMIDCGVNFIDTAPTYGRGASETIVGKALASGKRSQVTLLTKCGIRWEEGPKNFKKGAIRDSSHDSIIKQIDESLMRLQTDYIDIYLIHWPDVNTPLEETADTLKELKKAGKIRFSGISNFEDNNLEKLYDLDVLDVIQFPYSMVNRSQEQLLKKYHEKGVATMGYGSLGAGILTGSIRELPHFEPGDARLGFYDFFVEPKFSRVMELLEVLDDIALKRQVPVAQVTINWTVQHNFINTSLTGVRNAREAVENTAAMAWKLTADEIHKIDQAVAQLDSLS</sequence>
<gene>
    <name evidence="3" type="ORF">DWW02_17855</name>
</gene>
<organism evidence="3 4">
    <name type="scientific">Enterocloster bolteae</name>
    <dbReference type="NCBI Taxonomy" id="208479"/>
    <lineage>
        <taxon>Bacteria</taxon>
        <taxon>Bacillati</taxon>
        <taxon>Bacillota</taxon>
        <taxon>Clostridia</taxon>
        <taxon>Lachnospirales</taxon>
        <taxon>Lachnospiraceae</taxon>
        <taxon>Enterocloster</taxon>
    </lineage>
</organism>
<dbReference type="InterPro" id="IPR036812">
    <property type="entry name" value="NAD(P)_OxRdtase_dom_sf"/>
</dbReference>
<dbReference type="Proteomes" id="UP000284543">
    <property type="component" value="Unassembled WGS sequence"/>
</dbReference>
<evidence type="ECO:0000256" key="1">
    <source>
        <dbReference type="ARBA" id="ARBA00023002"/>
    </source>
</evidence>
<dbReference type="GO" id="GO:0016491">
    <property type="term" value="F:oxidoreductase activity"/>
    <property type="evidence" value="ECO:0007669"/>
    <property type="project" value="UniProtKB-KW"/>
</dbReference>
<dbReference type="CDD" id="cd19084">
    <property type="entry name" value="AKR_AKR11B1-like"/>
    <property type="match status" value="1"/>
</dbReference>
<evidence type="ECO:0000313" key="4">
    <source>
        <dbReference type="Proteomes" id="UP000284543"/>
    </source>
</evidence>
<dbReference type="Pfam" id="PF00248">
    <property type="entry name" value="Aldo_ket_red"/>
    <property type="match status" value="1"/>
</dbReference>
<dbReference type="SUPFAM" id="SSF51430">
    <property type="entry name" value="NAD(P)-linked oxidoreductase"/>
    <property type="match status" value="1"/>
</dbReference>